<dbReference type="NCBIfam" id="TIGR01575">
    <property type="entry name" value="rimI"/>
    <property type="match status" value="1"/>
</dbReference>
<gene>
    <name evidence="4" type="ORF">SAMN04489760_11169</name>
</gene>
<dbReference type="Gene3D" id="3.40.630.30">
    <property type="match status" value="1"/>
</dbReference>
<keyword evidence="2" id="KW-0012">Acyltransferase</keyword>
<dbReference type="PANTHER" id="PTHR42919:SF8">
    <property type="entry name" value="N-ALPHA-ACETYLTRANSFERASE 50"/>
    <property type="match status" value="1"/>
</dbReference>
<accession>A0A1H7XNI6</accession>
<name>A0A1H7XNI6_9BACT</name>
<evidence type="ECO:0000256" key="1">
    <source>
        <dbReference type="ARBA" id="ARBA00022679"/>
    </source>
</evidence>
<dbReference type="GO" id="GO:0008080">
    <property type="term" value="F:N-acetyltransferase activity"/>
    <property type="evidence" value="ECO:0007669"/>
    <property type="project" value="InterPro"/>
</dbReference>
<evidence type="ECO:0000313" key="5">
    <source>
        <dbReference type="Proteomes" id="UP000198744"/>
    </source>
</evidence>
<keyword evidence="5" id="KW-1185">Reference proteome</keyword>
<dbReference type="PANTHER" id="PTHR42919">
    <property type="entry name" value="N-ALPHA-ACETYLTRANSFERASE"/>
    <property type="match status" value="1"/>
</dbReference>
<sequence>MVSEFCNKVAEILRPMTLKDLDEVLAIEQASFSSPWTRNMFVQELSISISRSLTLWMILPESSLLVGYMICWIVAGEVHLQKIAVKPESRRRHRATCLMKALFQSARDERCRSVVLEVRRSNIAAQKLYEKFGLVSKGIRRSYYSEEGEDALIMGTDLPRESALTGN</sequence>
<dbReference type="OrthoDB" id="529907at2"/>
<evidence type="ECO:0000259" key="3">
    <source>
        <dbReference type="PROSITE" id="PS51186"/>
    </source>
</evidence>
<dbReference type="InterPro" id="IPR051556">
    <property type="entry name" value="N-term/lysine_N-AcTrnsfr"/>
</dbReference>
<dbReference type="Pfam" id="PF00583">
    <property type="entry name" value="Acetyltransf_1"/>
    <property type="match status" value="1"/>
</dbReference>
<reference evidence="4 5" key="1">
    <citation type="submission" date="2016-10" db="EMBL/GenBank/DDBJ databases">
        <authorList>
            <person name="de Groot N.N."/>
        </authorList>
    </citation>
    <scope>NUCLEOTIDE SEQUENCE [LARGE SCALE GENOMIC DNA]</scope>
    <source>
        <strain evidence="4 5">DSM 8423</strain>
    </source>
</reference>
<proteinExistence type="predicted"/>
<dbReference type="SUPFAM" id="SSF55729">
    <property type="entry name" value="Acyl-CoA N-acyltransferases (Nat)"/>
    <property type="match status" value="1"/>
</dbReference>
<dbReference type="RefSeq" id="WP_093883411.1">
    <property type="nucleotide sequence ID" value="NZ_FOBS01000011.1"/>
</dbReference>
<dbReference type="EMBL" id="FOBS01000011">
    <property type="protein sequence ID" value="SEM35194.1"/>
    <property type="molecule type" value="Genomic_DNA"/>
</dbReference>
<dbReference type="InterPro" id="IPR006464">
    <property type="entry name" value="AcTrfase_RimI/Ard1"/>
</dbReference>
<dbReference type="InterPro" id="IPR016181">
    <property type="entry name" value="Acyl_CoA_acyltransferase"/>
</dbReference>
<dbReference type="STRING" id="43775.SAMN04489760_11169"/>
<evidence type="ECO:0000313" key="4">
    <source>
        <dbReference type="EMBL" id="SEM35194.1"/>
    </source>
</evidence>
<protein>
    <submittedName>
        <fullName evidence="4">Ribosomal-protein-alanine N-acetyltransferase</fullName>
    </submittedName>
</protein>
<organism evidence="4 5">
    <name type="scientific">Syntrophus gentianae</name>
    <dbReference type="NCBI Taxonomy" id="43775"/>
    <lineage>
        <taxon>Bacteria</taxon>
        <taxon>Pseudomonadati</taxon>
        <taxon>Thermodesulfobacteriota</taxon>
        <taxon>Syntrophia</taxon>
        <taxon>Syntrophales</taxon>
        <taxon>Syntrophaceae</taxon>
        <taxon>Syntrophus</taxon>
    </lineage>
</organism>
<evidence type="ECO:0000256" key="2">
    <source>
        <dbReference type="ARBA" id="ARBA00023315"/>
    </source>
</evidence>
<dbReference type="InterPro" id="IPR000182">
    <property type="entry name" value="GNAT_dom"/>
</dbReference>
<dbReference type="AlphaFoldDB" id="A0A1H7XNI6"/>
<dbReference type="Proteomes" id="UP000198744">
    <property type="component" value="Unassembled WGS sequence"/>
</dbReference>
<keyword evidence="1 4" id="KW-0808">Transferase</keyword>
<dbReference type="CDD" id="cd04301">
    <property type="entry name" value="NAT_SF"/>
    <property type="match status" value="1"/>
</dbReference>
<feature type="domain" description="N-acetyltransferase" evidence="3">
    <location>
        <begin position="11"/>
        <end position="159"/>
    </location>
</feature>
<dbReference type="PROSITE" id="PS51186">
    <property type="entry name" value="GNAT"/>
    <property type="match status" value="1"/>
</dbReference>